<sequence length="130" mass="14736">MWTGYKRERIGVGILIRGPEGIIMEYALRFSFKATNNEVEYEAMITGLLLVKGLGMDQVLYHTKALSAANEFTQAIFEHIPKEANGEGDHLSQLVTTYYDELPQGVYVKIRERPAYEVDVAKPVLEEPKD</sequence>
<dbReference type="SUPFAM" id="SSF53098">
    <property type="entry name" value="Ribonuclease H-like"/>
    <property type="match status" value="1"/>
</dbReference>
<proteinExistence type="predicted"/>
<comment type="caution">
    <text evidence="1">The sequence shown here is derived from an EMBL/GenBank/DDBJ whole genome shotgun (WGS) entry which is preliminary data.</text>
</comment>
<organism evidence="1 2">
    <name type="scientific">Lithospermum erythrorhizon</name>
    <name type="common">Purple gromwell</name>
    <name type="synonym">Lithospermum officinale var. erythrorhizon</name>
    <dbReference type="NCBI Taxonomy" id="34254"/>
    <lineage>
        <taxon>Eukaryota</taxon>
        <taxon>Viridiplantae</taxon>
        <taxon>Streptophyta</taxon>
        <taxon>Embryophyta</taxon>
        <taxon>Tracheophyta</taxon>
        <taxon>Spermatophyta</taxon>
        <taxon>Magnoliopsida</taxon>
        <taxon>eudicotyledons</taxon>
        <taxon>Gunneridae</taxon>
        <taxon>Pentapetalae</taxon>
        <taxon>asterids</taxon>
        <taxon>lamiids</taxon>
        <taxon>Boraginales</taxon>
        <taxon>Boraginaceae</taxon>
        <taxon>Boraginoideae</taxon>
        <taxon>Lithospermeae</taxon>
        <taxon>Lithospermum</taxon>
    </lineage>
</organism>
<keyword evidence="2" id="KW-1185">Reference proteome</keyword>
<dbReference type="EMBL" id="BAABME010006506">
    <property type="protein sequence ID" value="GAA0168547.1"/>
    <property type="molecule type" value="Genomic_DNA"/>
</dbReference>
<dbReference type="Proteomes" id="UP001454036">
    <property type="component" value="Unassembled WGS sequence"/>
</dbReference>
<name>A0AAV3QWP1_LITER</name>
<dbReference type="PANTHER" id="PTHR48475:SF2">
    <property type="entry name" value="RIBONUCLEASE H"/>
    <property type="match status" value="1"/>
</dbReference>
<evidence type="ECO:0000313" key="1">
    <source>
        <dbReference type="EMBL" id="GAA0168547.1"/>
    </source>
</evidence>
<protein>
    <recommendedName>
        <fullName evidence="3">Reverse transcriptase domain-containing protein</fullName>
    </recommendedName>
</protein>
<reference evidence="1 2" key="1">
    <citation type="submission" date="2024-01" db="EMBL/GenBank/DDBJ databases">
        <title>The complete chloroplast genome sequence of Lithospermum erythrorhizon: insights into the phylogenetic relationship among Boraginaceae species and the maternal lineages of purple gromwells.</title>
        <authorList>
            <person name="Okada T."/>
            <person name="Watanabe K."/>
        </authorList>
    </citation>
    <scope>NUCLEOTIDE SEQUENCE [LARGE SCALE GENOMIC DNA]</scope>
</reference>
<dbReference type="PANTHER" id="PTHR48475">
    <property type="entry name" value="RIBONUCLEASE H"/>
    <property type="match status" value="1"/>
</dbReference>
<dbReference type="InterPro" id="IPR012337">
    <property type="entry name" value="RNaseH-like_sf"/>
</dbReference>
<dbReference type="InterPro" id="IPR036397">
    <property type="entry name" value="RNaseH_sf"/>
</dbReference>
<dbReference type="AlphaFoldDB" id="A0AAV3QWP1"/>
<accession>A0AAV3QWP1</accession>
<evidence type="ECO:0000313" key="2">
    <source>
        <dbReference type="Proteomes" id="UP001454036"/>
    </source>
</evidence>
<dbReference type="Gene3D" id="3.30.420.10">
    <property type="entry name" value="Ribonuclease H-like superfamily/Ribonuclease H"/>
    <property type="match status" value="1"/>
</dbReference>
<gene>
    <name evidence="1" type="ORF">LIER_23238</name>
</gene>
<dbReference type="GO" id="GO:0003676">
    <property type="term" value="F:nucleic acid binding"/>
    <property type="evidence" value="ECO:0007669"/>
    <property type="project" value="InterPro"/>
</dbReference>
<evidence type="ECO:0008006" key="3">
    <source>
        <dbReference type="Google" id="ProtNLM"/>
    </source>
</evidence>